<evidence type="ECO:0000259" key="9">
    <source>
        <dbReference type="Pfam" id="PF12726"/>
    </source>
</evidence>
<dbReference type="SUPFAM" id="SSF52540">
    <property type="entry name" value="P-loop containing nucleoside triphosphate hydrolases"/>
    <property type="match status" value="1"/>
</dbReference>
<dbReference type="Pfam" id="PF23576">
    <property type="entry name" value="SEN1_barrel"/>
    <property type="match status" value="1"/>
</dbReference>
<evidence type="ECO:0000313" key="14">
    <source>
        <dbReference type="Proteomes" id="UP000799777"/>
    </source>
</evidence>
<organism evidence="13 14">
    <name type="scientific">Setomelanomma holmii</name>
    <dbReference type="NCBI Taxonomy" id="210430"/>
    <lineage>
        <taxon>Eukaryota</taxon>
        <taxon>Fungi</taxon>
        <taxon>Dikarya</taxon>
        <taxon>Ascomycota</taxon>
        <taxon>Pezizomycotina</taxon>
        <taxon>Dothideomycetes</taxon>
        <taxon>Pleosporomycetidae</taxon>
        <taxon>Pleosporales</taxon>
        <taxon>Pleosporineae</taxon>
        <taxon>Phaeosphaeriaceae</taxon>
        <taxon>Setomelanomma</taxon>
    </lineage>
</organism>
<dbReference type="GO" id="GO:0005524">
    <property type="term" value="F:ATP binding"/>
    <property type="evidence" value="ECO:0007669"/>
    <property type="project" value="UniProtKB-KW"/>
</dbReference>
<evidence type="ECO:0000256" key="7">
    <source>
        <dbReference type="ARBA" id="ARBA00023242"/>
    </source>
</evidence>
<evidence type="ECO:0000256" key="8">
    <source>
        <dbReference type="SAM" id="MobiDB-lite"/>
    </source>
</evidence>
<dbReference type="Proteomes" id="UP000799777">
    <property type="component" value="Unassembled WGS sequence"/>
</dbReference>
<feature type="domain" description="Helicase Sen1 N-terminal" evidence="9">
    <location>
        <begin position="89"/>
        <end position="811"/>
    </location>
</feature>
<reference evidence="13" key="1">
    <citation type="journal article" date="2020" name="Stud. Mycol.">
        <title>101 Dothideomycetes genomes: a test case for predicting lifestyles and emergence of pathogens.</title>
        <authorList>
            <person name="Haridas S."/>
            <person name="Albert R."/>
            <person name="Binder M."/>
            <person name="Bloem J."/>
            <person name="Labutti K."/>
            <person name="Salamov A."/>
            <person name="Andreopoulos B."/>
            <person name="Baker S."/>
            <person name="Barry K."/>
            <person name="Bills G."/>
            <person name="Bluhm B."/>
            <person name="Cannon C."/>
            <person name="Castanera R."/>
            <person name="Culley D."/>
            <person name="Daum C."/>
            <person name="Ezra D."/>
            <person name="Gonzalez J."/>
            <person name="Henrissat B."/>
            <person name="Kuo A."/>
            <person name="Liang C."/>
            <person name="Lipzen A."/>
            <person name="Lutzoni F."/>
            <person name="Magnuson J."/>
            <person name="Mondo S."/>
            <person name="Nolan M."/>
            <person name="Ohm R."/>
            <person name="Pangilinan J."/>
            <person name="Park H.-J."/>
            <person name="Ramirez L."/>
            <person name="Alfaro M."/>
            <person name="Sun H."/>
            <person name="Tritt A."/>
            <person name="Yoshinaga Y."/>
            <person name="Zwiers L.-H."/>
            <person name="Turgeon B."/>
            <person name="Goodwin S."/>
            <person name="Spatafora J."/>
            <person name="Crous P."/>
            <person name="Grigoriev I."/>
        </authorList>
    </citation>
    <scope>NUCLEOTIDE SEQUENCE</scope>
    <source>
        <strain evidence="13">CBS 110217</strain>
    </source>
</reference>
<protein>
    <submittedName>
        <fullName evidence="13">Uncharacterized protein</fullName>
    </submittedName>
</protein>
<dbReference type="FunFam" id="3.40.50.300:FF:000326">
    <property type="entry name" value="P-loop containing nucleoside triphosphate hydrolase"/>
    <property type="match status" value="1"/>
</dbReference>
<dbReference type="InterPro" id="IPR041677">
    <property type="entry name" value="DNA2/NAM7_AAA_11"/>
</dbReference>
<dbReference type="GO" id="GO:0004386">
    <property type="term" value="F:helicase activity"/>
    <property type="evidence" value="ECO:0007669"/>
    <property type="project" value="UniProtKB-KW"/>
</dbReference>
<evidence type="ECO:0000256" key="5">
    <source>
        <dbReference type="ARBA" id="ARBA00022806"/>
    </source>
</evidence>
<dbReference type="InterPro" id="IPR041679">
    <property type="entry name" value="DNA2/NAM7-like_C"/>
</dbReference>
<dbReference type="InterPro" id="IPR027417">
    <property type="entry name" value="P-loop_NTPase"/>
</dbReference>
<name>A0A9P4H3T6_9PLEO</name>
<dbReference type="CDD" id="cd18808">
    <property type="entry name" value="SF1_C_Upf1"/>
    <property type="match status" value="1"/>
</dbReference>
<evidence type="ECO:0000256" key="6">
    <source>
        <dbReference type="ARBA" id="ARBA00022840"/>
    </source>
</evidence>
<dbReference type="PANTHER" id="PTHR10887">
    <property type="entry name" value="DNA2/NAM7 HELICASE FAMILY"/>
    <property type="match status" value="1"/>
</dbReference>
<evidence type="ECO:0000256" key="1">
    <source>
        <dbReference type="ARBA" id="ARBA00004123"/>
    </source>
</evidence>
<dbReference type="Pfam" id="PF12726">
    <property type="entry name" value="SEN1_N"/>
    <property type="match status" value="1"/>
</dbReference>
<feature type="domain" description="DNA2/NAM7 helicase-like C-terminal" evidence="11">
    <location>
        <begin position="1565"/>
        <end position="1761"/>
    </location>
</feature>
<feature type="domain" description="DNA2/NAM7 helicase helicase" evidence="10">
    <location>
        <begin position="1274"/>
        <end position="1558"/>
    </location>
</feature>
<evidence type="ECO:0000256" key="2">
    <source>
        <dbReference type="ARBA" id="ARBA00007913"/>
    </source>
</evidence>
<dbReference type="GO" id="GO:0006369">
    <property type="term" value="P:termination of RNA polymerase II transcription"/>
    <property type="evidence" value="ECO:0007669"/>
    <property type="project" value="TreeGrafter"/>
</dbReference>
<evidence type="ECO:0000256" key="3">
    <source>
        <dbReference type="ARBA" id="ARBA00022741"/>
    </source>
</evidence>
<dbReference type="EMBL" id="ML978225">
    <property type="protein sequence ID" value="KAF2027506.1"/>
    <property type="molecule type" value="Genomic_DNA"/>
</dbReference>
<feature type="compositionally biased region" description="Basic and acidic residues" evidence="8">
    <location>
        <begin position="932"/>
        <end position="959"/>
    </location>
</feature>
<dbReference type="GO" id="GO:0005694">
    <property type="term" value="C:chromosome"/>
    <property type="evidence" value="ECO:0007669"/>
    <property type="project" value="UniProtKB-ARBA"/>
</dbReference>
<dbReference type="InterPro" id="IPR024481">
    <property type="entry name" value="Helicase_Sen1_N"/>
</dbReference>
<feature type="domain" description="Helicase SEN1 beta-barrel" evidence="12">
    <location>
        <begin position="1128"/>
        <end position="1224"/>
    </location>
</feature>
<comment type="subcellular location">
    <subcellularLocation>
        <location evidence="1">Nucleus</location>
    </subcellularLocation>
</comment>
<evidence type="ECO:0000313" key="13">
    <source>
        <dbReference type="EMBL" id="KAF2027506.1"/>
    </source>
</evidence>
<feature type="region of interest" description="Disordered" evidence="8">
    <location>
        <begin position="1785"/>
        <end position="1971"/>
    </location>
</feature>
<feature type="region of interest" description="Disordered" evidence="8">
    <location>
        <begin position="930"/>
        <end position="959"/>
    </location>
</feature>
<feature type="compositionally biased region" description="Basic and acidic residues" evidence="8">
    <location>
        <begin position="1864"/>
        <end position="1878"/>
    </location>
</feature>
<dbReference type="Pfam" id="PF13087">
    <property type="entry name" value="AAA_12"/>
    <property type="match status" value="1"/>
</dbReference>
<dbReference type="InterPro" id="IPR047187">
    <property type="entry name" value="SF1_C_Upf1"/>
</dbReference>
<feature type="compositionally biased region" description="Polar residues" evidence="8">
    <location>
        <begin position="1821"/>
        <end position="1831"/>
    </location>
</feature>
<comment type="caution">
    <text evidence="13">The sequence shown here is derived from an EMBL/GenBank/DDBJ whole genome shotgun (WGS) entry which is preliminary data.</text>
</comment>
<proteinExistence type="inferred from homology"/>
<dbReference type="GO" id="GO:0001147">
    <property type="term" value="F:transcription termination site sequence-specific DNA binding"/>
    <property type="evidence" value="ECO:0007669"/>
    <property type="project" value="TreeGrafter"/>
</dbReference>
<dbReference type="OrthoDB" id="6513042at2759"/>
<dbReference type="GO" id="GO:0016604">
    <property type="term" value="C:nuclear body"/>
    <property type="evidence" value="ECO:0007669"/>
    <property type="project" value="TreeGrafter"/>
</dbReference>
<keyword evidence="5" id="KW-0347">Helicase</keyword>
<dbReference type="InterPro" id="IPR056474">
    <property type="entry name" value="SEN1_barrel"/>
</dbReference>
<gene>
    <name evidence="13" type="ORF">EK21DRAFT_71756</name>
</gene>
<dbReference type="Pfam" id="PF13086">
    <property type="entry name" value="AAA_11"/>
    <property type="match status" value="1"/>
</dbReference>
<evidence type="ECO:0000259" key="12">
    <source>
        <dbReference type="Pfam" id="PF23576"/>
    </source>
</evidence>
<keyword evidence="7" id="KW-0539">Nucleus</keyword>
<keyword evidence="4" id="KW-0378">Hydrolase</keyword>
<accession>A0A9P4H3T6</accession>
<comment type="similarity">
    <text evidence="2">Belongs to the DNA2/NAM7 helicase family.</text>
</comment>
<keyword evidence="6" id="KW-0067">ATP-binding</keyword>
<dbReference type="FunFam" id="3.40.50.300:FF:001152">
    <property type="entry name" value="tRNA-splicing endonuclease, putative"/>
    <property type="match status" value="1"/>
</dbReference>
<feature type="compositionally biased region" description="Low complexity" evidence="8">
    <location>
        <begin position="1925"/>
        <end position="1939"/>
    </location>
</feature>
<dbReference type="CDD" id="cd18042">
    <property type="entry name" value="DEXXQc_SETX"/>
    <property type="match status" value="1"/>
</dbReference>
<evidence type="ECO:0000259" key="11">
    <source>
        <dbReference type="Pfam" id="PF13087"/>
    </source>
</evidence>
<feature type="compositionally biased region" description="Basic and acidic residues" evidence="8">
    <location>
        <begin position="1832"/>
        <end position="1852"/>
    </location>
</feature>
<evidence type="ECO:0000259" key="10">
    <source>
        <dbReference type="Pfam" id="PF13086"/>
    </source>
</evidence>
<sequence>MSDTACEHSELRQLPEEQHLFCPRLGEDGTTYFDEDVANEPAEIDPTLLDERKVKIQQSEKQKWTALKAMEILAFDGDEAAPHKDWLLDRFSQIMQSCDVCVRVFYMARQEWRVRLLDTYDEENIVDFLRLVDEQCLRRIHNGLDDANTLLSNAEPKARTMRLLPSECTYAFFEALSCDAMLRDEAELQQHFDAPFDMVQTRKRLKLQTYLPAMTRFLFSKNSRRLDWATKSWVGFKRDLLKSEFEWAVRDHLVNVMMRVQMNNLDLSYVPLFWGGVRLIIERMDEELITEYLQSLDGDFYRLMLDHLSLRSEGFFELLATMKLLLEKAPTKFWDGIHLITQSDANMVEQVFNSPILKQVLAAATESKEHMENLQAAFDWIPPFLASIKVSNLGPATRPFANALFGRFQSDHFSRTSRAFCFKQGMKVLAHSFKTMGDYKQLAEFVGQPTVNGMLEMLSAHIGLLVTNLKRFNSSRENAEELRLALSVIEYAFQLEAKSLIVERQLISLKQPSPTETPSSSAIWKTVLRAIDSSNLDLAMHLLIAGRNLIGLEPLQMKAGVEKVPPTVRHFNDRFKVLSQSITDIVDRLSDFGPAQLQSLFEKQSAASAIVSLLFSSTEDTRSSVIELLKVISSEDERRNALQYILRTYYKNSLVGISDSIRRVTQKKVFAPTPSTIKTCSDIIDVMCNPQDGILRSRDLVSGELGATMNFWKNLWDLLTMIFATTEAWSNLGYYEKAMMMDFCRDTMQFADQLFDQYSIFATALKGSTTDAEDSSTSDFLKELLAEPANSMDGLAKWLRLRDEFLSSKSVTLISKLLIRLHNVSIEITADSLSYMERVLSGDVRAKLSTTQQAELQQALETHLGRSLVKEEEPPKSKQGSLSKWVATGADCSSVSDAKAKLMANLTSGASAFQQKREQLRVLETKAAQQKVAEDQKLAQQDEFRKKRQLEKQKREQEKAAAIAKAKQARGISTHTAEAGSGLEGLGVLGKDQAAKGEGLMHSSDESEDDDGDIDEDLFGIKKSKTKVGPKTNIINEVKVQMPVKKKRVVRSAKDMRARLAPDLSSLHRTILGWNYFHEGDFPPNSRPGIYSKVPNTFRTPNDYQSTFEPLLTLEAWQGFVKAREENQAKPYEIRITSRASVDAFQEVGSTMTHAENRDIFVSEGDIVLLSRSRNPSAEEPTCLARIFRVKRKQQHIEVSYRVVPANPLSSSLNPNNAVFGTKLQSITPLEREYGALKGLQYYDLCDEIIRAKPSPLLTYNDKQTEFLIQNYNVNKAQAKAIKSAIDNDAFTLIQGPPGSGKTKTITAIVGAILSDSLRNRGTSITAPVQQRSEAASKKLLVCAPSNAAVDELVMRFKDGIKTLNGEHRKVNIVRLGRSDAINANVQDVTLEELVSKKLGVSSDNGKDAAATRKLFDDHKQISEQLRQVREQLDKGEAKGDAASKLQDEFNQLRRQKTLLGTKIDNTKDEERLASRNADLNRRRAQEAVLNDAHVICATLSGSGHDMFQNLSIEFETVIVDEAAQCVEMSALIPLKYGCAKCILVGDPKQLPPTVFSKEAARFQYEQSLFVRMQKNHPDDIHLLDTQYRMHPEISLFPSRTFYDRRLLDGGDMAGLRKQPWHQSMLLGPYRFFDVQGQHQAAPKGHSLINIAEIDIAMKLYKRLTADFPEYNFRGKVGIITPYKSQLRELKSRFTTEYGAGIIEDIEFNTTDAFQGRESEVIIFSCVRASPAGGIGFLQDIRRMNVGLTRAKSSLWVLGNSQSLVRGEFWRKLVEDAQERKRYTTGDLNKMLKQHSSKFPAPKEGYIQPHRPTPEVKSEPMSRSGSSQSNSADRKPLKQEVKQEDVVKKEVKPGPGLVHHPKRKLEPKDDSDLFKEESSDVDMEEAPSDSASATANGGSGRSTPAAFSDARKSATPGFDSHITNGSEAPAKAAGAAMSGGVLGGMTAKPKIRMKPREPPNPFIKKKKPKTG</sequence>
<keyword evidence="14" id="KW-1185">Reference proteome</keyword>
<evidence type="ECO:0000256" key="4">
    <source>
        <dbReference type="ARBA" id="ARBA00022801"/>
    </source>
</evidence>
<keyword evidence="3" id="KW-0547">Nucleotide-binding</keyword>
<dbReference type="GO" id="GO:0016787">
    <property type="term" value="F:hydrolase activity"/>
    <property type="evidence" value="ECO:0007669"/>
    <property type="project" value="UniProtKB-KW"/>
</dbReference>
<dbReference type="Gene3D" id="3.40.50.300">
    <property type="entry name" value="P-loop containing nucleotide triphosphate hydrolases"/>
    <property type="match status" value="2"/>
</dbReference>
<dbReference type="PANTHER" id="PTHR10887:SF495">
    <property type="entry name" value="HELICASE SENATAXIN ISOFORM X1-RELATED"/>
    <property type="match status" value="1"/>
</dbReference>
<dbReference type="InterPro" id="IPR045055">
    <property type="entry name" value="DNA2/NAM7-like"/>
</dbReference>